<dbReference type="Proteomes" id="UP000735302">
    <property type="component" value="Unassembled WGS sequence"/>
</dbReference>
<evidence type="ECO:0000313" key="2">
    <source>
        <dbReference type="Proteomes" id="UP000735302"/>
    </source>
</evidence>
<reference evidence="1 2" key="1">
    <citation type="journal article" date="2021" name="Elife">
        <title>Chloroplast acquisition without the gene transfer in kleptoplastic sea slugs, Plakobranchus ocellatus.</title>
        <authorList>
            <person name="Maeda T."/>
            <person name="Takahashi S."/>
            <person name="Yoshida T."/>
            <person name="Shimamura S."/>
            <person name="Takaki Y."/>
            <person name="Nagai Y."/>
            <person name="Toyoda A."/>
            <person name="Suzuki Y."/>
            <person name="Arimoto A."/>
            <person name="Ishii H."/>
            <person name="Satoh N."/>
            <person name="Nishiyama T."/>
            <person name="Hasebe M."/>
            <person name="Maruyama T."/>
            <person name="Minagawa J."/>
            <person name="Obokata J."/>
            <person name="Shigenobu S."/>
        </authorList>
    </citation>
    <scope>NUCLEOTIDE SEQUENCE [LARGE SCALE GENOMIC DNA]</scope>
</reference>
<proteinExistence type="predicted"/>
<dbReference type="EMBL" id="BLXT01006069">
    <property type="protein sequence ID" value="GFO28640.1"/>
    <property type="molecule type" value="Genomic_DNA"/>
</dbReference>
<evidence type="ECO:0000313" key="1">
    <source>
        <dbReference type="EMBL" id="GFO28640.1"/>
    </source>
</evidence>
<comment type="caution">
    <text evidence="1">The sequence shown here is derived from an EMBL/GenBank/DDBJ whole genome shotgun (WGS) entry which is preliminary data.</text>
</comment>
<sequence>MESGNYMEESLSLERRAKTLPTFFKPLDQLEKSCFYERVIEWLRDVTSSRGLAPYPSGVGPSDPCLCVSEAYGDQTSSCQHRLHKHACPCGYPCWSIVLNSWVPTLYYFSSVHLFHMHVCQIFMSYLAQCFSGYMLHRLNFVFSLSSKQRVIRSTLLPCKAIFIEYHDKQTKEYLSTTSPHNGNSYGVSDNAASFSTSPDNDNQVRNNRQRAYKHTGSSNRSHYSWESPLLDAQRPYHQSQSCNKSLPDDLSLNTVTISSNGSQTCDRTTNSYNKITVSEERKQLGQASQRLRRFPSSSTRLLLVLLLVFTPLLASGQGMPSSPIPVSLYAILPRHFGMKNSLSREFTSTVINIRRDARFRTLNKFFLTKNYVKFGQSDSPQEILELFCKEIFSNNVVTILNINNPLGMTPRSESNKYILELASYLGIPVISWDTQFTASSEVSALQI</sequence>
<organism evidence="1 2">
    <name type="scientific">Plakobranchus ocellatus</name>
    <dbReference type="NCBI Taxonomy" id="259542"/>
    <lineage>
        <taxon>Eukaryota</taxon>
        <taxon>Metazoa</taxon>
        <taxon>Spiralia</taxon>
        <taxon>Lophotrochozoa</taxon>
        <taxon>Mollusca</taxon>
        <taxon>Gastropoda</taxon>
        <taxon>Heterobranchia</taxon>
        <taxon>Euthyneura</taxon>
        <taxon>Panpulmonata</taxon>
        <taxon>Sacoglossa</taxon>
        <taxon>Placobranchoidea</taxon>
        <taxon>Plakobranchidae</taxon>
        <taxon>Plakobranchus</taxon>
    </lineage>
</organism>
<name>A0AAV4CAB7_9GAST</name>
<gene>
    <name evidence="1" type="ORF">PoB_005514500</name>
</gene>
<keyword evidence="2" id="KW-1185">Reference proteome</keyword>
<protein>
    <submittedName>
        <fullName evidence="1">Glutamate [NMDA] receptor subunit epsilon-2</fullName>
    </submittedName>
</protein>
<dbReference type="AlphaFoldDB" id="A0AAV4CAB7"/>
<accession>A0AAV4CAB7</accession>
<keyword evidence="1" id="KW-0675">Receptor</keyword>